<dbReference type="AlphaFoldDB" id="A0A5S3VAI9"/>
<feature type="transmembrane region" description="Helical" evidence="1">
    <location>
        <begin position="6"/>
        <end position="22"/>
    </location>
</feature>
<gene>
    <name evidence="2" type="ORF">CWC19_07375</name>
    <name evidence="3" type="ORF">CWC20_14075</name>
</gene>
<organism evidence="2 5">
    <name type="scientific">Pseudoalteromonas aurantia</name>
    <dbReference type="NCBI Taxonomy" id="43654"/>
    <lineage>
        <taxon>Bacteria</taxon>
        <taxon>Pseudomonadati</taxon>
        <taxon>Pseudomonadota</taxon>
        <taxon>Gammaproteobacteria</taxon>
        <taxon>Alteromonadales</taxon>
        <taxon>Pseudoalteromonadaceae</taxon>
        <taxon>Pseudoalteromonas</taxon>
    </lineage>
</organism>
<evidence type="ECO:0000313" key="5">
    <source>
        <dbReference type="Proteomes" id="UP000307217"/>
    </source>
</evidence>
<dbReference type="OrthoDB" id="6293582at2"/>
<dbReference type="Proteomes" id="UP000307217">
    <property type="component" value="Unassembled WGS sequence"/>
</dbReference>
<evidence type="ECO:0008006" key="6">
    <source>
        <dbReference type="Google" id="ProtNLM"/>
    </source>
</evidence>
<comment type="caution">
    <text evidence="2">The sequence shown here is derived from an EMBL/GenBank/DDBJ whole genome shotgun (WGS) entry which is preliminary data.</text>
</comment>
<feature type="transmembrane region" description="Helical" evidence="1">
    <location>
        <begin position="115"/>
        <end position="133"/>
    </location>
</feature>
<sequence length="139" mass="16255">MNWVLTLVIVMLVLTSLLFWQAKRKRLKKRVWRQVQVTKLVKIKQHKAGPIEILAEPSLLVEFMFMGESYTCQTAYREQLTRSFQLNEATFILIDPEHPTQCYYNACQQSKYAKLWFMMSCAIAMCFLAVQILPKISSA</sequence>
<evidence type="ECO:0000256" key="1">
    <source>
        <dbReference type="SAM" id="Phobius"/>
    </source>
</evidence>
<evidence type="ECO:0000313" key="2">
    <source>
        <dbReference type="EMBL" id="TMO68883.1"/>
    </source>
</evidence>
<keyword evidence="1" id="KW-0812">Transmembrane</keyword>
<dbReference type="EMBL" id="PNBW01000068">
    <property type="protein sequence ID" value="TMO73017.1"/>
    <property type="molecule type" value="Genomic_DNA"/>
</dbReference>
<keyword evidence="4" id="KW-1185">Reference proteome</keyword>
<evidence type="ECO:0000313" key="4">
    <source>
        <dbReference type="Proteomes" id="UP000307164"/>
    </source>
</evidence>
<proteinExistence type="predicted"/>
<reference evidence="5" key="2">
    <citation type="submission" date="2019-06" db="EMBL/GenBank/DDBJ databases">
        <title>Co-occurence of chitin degradation, pigmentation and bioactivity in marine Pseudoalteromonas.</title>
        <authorList>
            <person name="Sonnenschein E.C."/>
            <person name="Bech P.K."/>
        </authorList>
    </citation>
    <scope>NUCLEOTIDE SEQUENCE [LARGE SCALE GENOMIC DNA]</scope>
    <source>
        <strain evidence="5">S3790</strain>
    </source>
</reference>
<reference evidence="2 5" key="1">
    <citation type="submission" date="2018-01" db="EMBL/GenBank/DDBJ databases">
        <authorList>
            <person name="Paulsen S."/>
            <person name="Gram L.K."/>
        </authorList>
    </citation>
    <scope>NUCLEOTIDE SEQUENCE [LARGE SCALE GENOMIC DNA]</scope>
    <source>
        <strain evidence="2 5">S3790</strain>
        <strain evidence="3">S3895</strain>
    </source>
</reference>
<protein>
    <recommendedName>
        <fullName evidence="6">DUF3592 domain-containing protein</fullName>
    </recommendedName>
</protein>
<dbReference type="EMBL" id="PNBX01000028">
    <property type="protein sequence ID" value="TMO68883.1"/>
    <property type="molecule type" value="Genomic_DNA"/>
</dbReference>
<name>A0A5S3VAI9_9GAMM</name>
<accession>A0A5S3VAI9</accession>
<evidence type="ECO:0000313" key="3">
    <source>
        <dbReference type="EMBL" id="TMO73017.1"/>
    </source>
</evidence>
<dbReference type="RefSeq" id="WP_138591272.1">
    <property type="nucleotide sequence ID" value="NZ_PNBW01000068.1"/>
</dbReference>
<reference evidence="2" key="3">
    <citation type="submission" date="2019-09" db="EMBL/GenBank/DDBJ databases">
        <title>Co-occurence of chitin degradation, pigmentation and bioactivity in marine Pseudoalteromonas.</title>
        <authorList>
            <person name="Sonnenschein E.C."/>
            <person name="Bech P.K."/>
        </authorList>
    </citation>
    <scope>NUCLEOTIDE SEQUENCE</scope>
    <source>
        <strain evidence="2">S3790</strain>
        <strain evidence="3 4">S3895</strain>
    </source>
</reference>
<keyword evidence="1" id="KW-0472">Membrane</keyword>
<dbReference type="Proteomes" id="UP000307164">
    <property type="component" value="Unassembled WGS sequence"/>
</dbReference>
<keyword evidence="1" id="KW-1133">Transmembrane helix</keyword>